<keyword evidence="2" id="KW-1185">Reference proteome</keyword>
<accession>A0A1N7NRG2</accession>
<sequence>MIKNLMAKLGKGGAKVDLVLEKEDYLPGEEVKGELMIQGGTVDQQINRIQVDLRLSVRVKEKTLSQTIQSFPFQQSFTIQSAERRSFPFSYRLPEDLPVSGNHIFYTFDTRLDIAAGVDHLDHDTIRIHPPRPLQKVLDAFSQLGFREKYDSRSFTGQTQEFELFPTEFLQGQVEEVEFIAALDGSGVRLLLEVDVFTGFGKQEARRELFLASDCLDDENYLQEHLREVLTEMVSDPSSGFSPIQHQPMQSHAAKSGPNWGGMVGGFAAGLLGGMVLSELAEGGLDGLSETIEEATDFELPDGGELLDDIGDFFGGDDED</sequence>
<dbReference type="AlphaFoldDB" id="A0A1N7NRG2"/>
<protein>
    <submittedName>
        <fullName evidence="1">Sporulation-control protein</fullName>
    </submittedName>
</protein>
<name>A0A1N7NRG2_9BACL</name>
<organism evidence="1 2">
    <name type="scientific">Kroppenstedtia eburnea</name>
    <dbReference type="NCBI Taxonomy" id="714067"/>
    <lineage>
        <taxon>Bacteria</taxon>
        <taxon>Bacillati</taxon>
        <taxon>Bacillota</taxon>
        <taxon>Bacilli</taxon>
        <taxon>Bacillales</taxon>
        <taxon>Thermoactinomycetaceae</taxon>
        <taxon>Kroppenstedtia</taxon>
    </lineage>
</organism>
<dbReference type="EMBL" id="FTOD01000010">
    <property type="protein sequence ID" value="SIT00901.1"/>
    <property type="molecule type" value="Genomic_DNA"/>
</dbReference>
<dbReference type="RefSeq" id="WP_076525770.1">
    <property type="nucleotide sequence ID" value="NZ_CP048103.1"/>
</dbReference>
<dbReference type="Proteomes" id="UP000186795">
    <property type="component" value="Unassembled WGS sequence"/>
</dbReference>
<dbReference type="PANTHER" id="PTHR40053">
    <property type="entry name" value="SPORULATION-CONTROL PROTEIN SPO0M"/>
    <property type="match status" value="1"/>
</dbReference>
<dbReference type="OrthoDB" id="2351239at2"/>
<evidence type="ECO:0000313" key="1">
    <source>
        <dbReference type="EMBL" id="SIT00901.1"/>
    </source>
</evidence>
<dbReference type="PANTHER" id="PTHR40053:SF1">
    <property type="entry name" value="SPORULATION-CONTROL PROTEIN SPO0M"/>
    <property type="match status" value="1"/>
</dbReference>
<dbReference type="Pfam" id="PF07070">
    <property type="entry name" value="Spo0M"/>
    <property type="match status" value="1"/>
</dbReference>
<reference evidence="2" key="1">
    <citation type="submission" date="2017-01" db="EMBL/GenBank/DDBJ databases">
        <authorList>
            <person name="Varghese N."/>
            <person name="Submissions S."/>
        </authorList>
    </citation>
    <scope>NUCLEOTIDE SEQUENCE [LARGE SCALE GENOMIC DNA]</scope>
    <source>
        <strain evidence="2">DSM 45196</strain>
    </source>
</reference>
<proteinExistence type="predicted"/>
<evidence type="ECO:0000313" key="2">
    <source>
        <dbReference type="Proteomes" id="UP000186795"/>
    </source>
</evidence>
<gene>
    <name evidence="1" type="ORF">SAMN05421790_1106</name>
</gene>
<dbReference type="InterPro" id="IPR009776">
    <property type="entry name" value="Spore_0_M"/>
</dbReference>